<sequence length="380" mass="43334">MKHVAAVTEEVKAETVRAYFSYSLHLHLWPFWRLLEGDREQHAQACAILTYRLFNFGFVKHFNDTARMGVVAKAGLKEAVDGHASVWGHTEDIREQILNGIADADKSYFNHVKDVEAYYEPTQSVSVDWRHILPAYMEIRHSLIPQWLKHVVGSGGRVFDTNLDLACRFNPDTKILGIPMSIADVDVGGREFFLDISTVGLLMARSLYRIFQASAMFHGPFNVYVRAPQEHVMWSGELRQLRVCLQRAYSNITAAEGQSVDGLRCLRTSVMDHVVLRAVHKAFKTAVMTFSPQKERGHQLRDVSLHFPEVPNVSSEQLFFLMYAQSFCEPHEDVADVLQRASWAPIKFRLNRQLQDFGPFSDAFHCNPGTPMHPKQRCTA</sequence>
<evidence type="ECO:0000313" key="1">
    <source>
        <dbReference type="EMBL" id="KAH6924774.1"/>
    </source>
</evidence>
<accession>A0ACB7RW76</accession>
<dbReference type="EMBL" id="CM023488">
    <property type="protein sequence ID" value="KAH6924774.1"/>
    <property type="molecule type" value="Genomic_DNA"/>
</dbReference>
<reference evidence="1" key="1">
    <citation type="submission" date="2020-05" db="EMBL/GenBank/DDBJ databases">
        <title>Large-scale comparative analyses of tick genomes elucidate their genetic diversity and vector capacities.</title>
        <authorList>
            <person name="Jia N."/>
            <person name="Wang J."/>
            <person name="Shi W."/>
            <person name="Du L."/>
            <person name="Sun Y."/>
            <person name="Zhan W."/>
            <person name="Jiang J."/>
            <person name="Wang Q."/>
            <person name="Zhang B."/>
            <person name="Ji P."/>
            <person name="Sakyi L.B."/>
            <person name="Cui X."/>
            <person name="Yuan T."/>
            <person name="Jiang B."/>
            <person name="Yang W."/>
            <person name="Lam T.T.-Y."/>
            <person name="Chang Q."/>
            <person name="Ding S."/>
            <person name="Wang X."/>
            <person name="Zhu J."/>
            <person name="Ruan X."/>
            <person name="Zhao L."/>
            <person name="Wei J."/>
            <person name="Que T."/>
            <person name="Du C."/>
            <person name="Cheng J."/>
            <person name="Dai P."/>
            <person name="Han X."/>
            <person name="Huang E."/>
            <person name="Gao Y."/>
            <person name="Liu J."/>
            <person name="Shao H."/>
            <person name="Ye R."/>
            <person name="Li L."/>
            <person name="Wei W."/>
            <person name="Wang X."/>
            <person name="Wang C."/>
            <person name="Yang T."/>
            <person name="Huo Q."/>
            <person name="Li W."/>
            <person name="Guo W."/>
            <person name="Chen H."/>
            <person name="Zhou L."/>
            <person name="Ni X."/>
            <person name="Tian J."/>
            <person name="Zhou Y."/>
            <person name="Sheng Y."/>
            <person name="Liu T."/>
            <person name="Pan Y."/>
            <person name="Xia L."/>
            <person name="Li J."/>
            <person name="Zhao F."/>
            <person name="Cao W."/>
        </authorList>
    </citation>
    <scope>NUCLEOTIDE SEQUENCE</scope>
    <source>
        <strain evidence="1">Hyas-2018</strain>
    </source>
</reference>
<protein>
    <submittedName>
        <fullName evidence="1">Uncharacterized protein</fullName>
    </submittedName>
</protein>
<name>A0ACB7RW76_HYAAI</name>
<organism evidence="1 2">
    <name type="scientific">Hyalomma asiaticum</name>
    <name type="common">Tick</name>
    <dbReference type="NCBI Taxonomy" id="266040"/>
    <lineage>
        <taxon>Eukaryota</taxon>
        <taxon>Metazoa</taxon>
        <taxon>Ecdysozoa</taxon>
        <taxon>Arthropoda</taxon>
        <taxon>Chelicerata</taxon>
        <taxon>Arachnida</taxon>
        <taxon>Acari</taxon>
        <taxon>Parasitiformes</taxon>
        <taxon>Ixodida</taxon>
        <taxon>Ixodoidea</taxon>
        <taxon>Ixodidae</taxon>
        <taxon>Hyalomminae</taxon>
        <taxon>Hyalomma</taxon>
    </lineage>
</organism>
<proteinExistence type="predicted"/>
<keyword evidence="2" id="KW-1185">Reference proteome</keyword>
<gene>
    <name evidence="1" type="ORF">HPB50_024200</name>
</gene>
<evidence type="ECO:0000313" key="2">
    <source>
        <dbReference type="Proteomes" id="UP000821845"/>
    </source>
</evidence>
<comment type="caution">
    <text evidence="1">The sequence shown here is derived from an EMBL/GenBank/DDBJ whole genome shotgun (WGS) entry which is preliminary data.</text>
</comment>
<dbReference type="Proteomes" id="UP000821845">
    <property type="component" value="Chromosome 8"/>
</dbReference>